<gene>
    <name evidence="5 7" type="primary">argC</name>
    <name evidence="7" type="ORF">ACFOUO_04410</name>
</gene>
<evidence type="ECO:0000256" key="2">
    <source>
        <dbReference type="ARBA" id="ARBA00022605"/>
    </source>
</evidence>
<keyword evidence="2 5" id="KW-0028">Amino-acid biosynthesis</keyword>
<dbReference type="InterPro" id="IPR036291">
    <property type="entry name" value="NAD(P)-bd_dom_sf"/>
</dbReference>
<comment type="similarity">
    <text evidence="5">Belongs to the NAGSA dehydrogenase family. Type 1 subfamily.</text>
</comment>
<evidence type="ECO:0000256" key="1">
    <source>
        <dbReference type="ARBA" id="ARBA00022571"/>
    </source>
</evidence>
<dbReference type="Proteomes" id="UP001595843">
    <property type="component" value="Unassembled WGS sequence"/>
</dbReference>
<name>A0ABV8JGY1_9BACL</name>
<dbReference type="HAMAP" id="MF_00150">
    <property type="entry name" value="ArgC_type1"/>
    <property type="match status" value="1"/>
</dbReference>
<sequence>MSMEKGRMTKAAILGGSGFTGAELYRLLDHHPYISVDYISSESKAGYPVNRYFMSSRHKKNMSSLRFKKLLELDGQYDLIFSCLPTGYLPQYIERIAQHGDYIFNISGDFRISDVNLLKKYYPETLKHELSGSSHYYIPEFSEIKQNAKVVNLPGCMAVASIYSLYPLVSQNLIETRIVTDAKTGSSGAGKSSKETHAERAYNFRPHKVHGHRHKPEIEFALRQFTNRTIDLQFSTHSLDLPRGILVSSYSRIKEGVSEIDVKKAFYSTYSSKPFIHYLGSKNGPHSFPMIKTVVGTNCAEVGVYVEGRNCVSIVSIDNLIKGAAGQAVQAANLYMGFPEDAGIQSSAEGVWP</sequence>
<evidence type="ECO:0000259" key="6">
    <source>
        <dbReference type="SMART" id="SM00859"/>
    </source>
</evidence>
<feature type="active site" evidence="5">
    <location>
        <position position="156"/>
    </location>
</feature>
<dbReference type="InterPro" id="IPR000706">
    <property type="entry name" value="AGPR_type-1"/>
</dbReference>
<evidence type="ECO:0000256" key="5">
    <source>
        <dbReference type="HAMAP-Rule" id="MF_00150"/>
    </source>
</evidence>
<dbReference type="RefSeq" id="WP_380702534.1">
    <property type="nucleotide sequence ID" value="NZ_JBHSAP010000007.1"/>
</dbReference>
<proteinExistence type="inferred from homology"/>
<dbReference type="CDD" id="cd17895">
    <property type="entry name" value="AGPR_1_N"/>
    <property type="match status" value="1"/>
</dbReference>
<dbReference type="EMBL" id="JBHSAP010000007">
    <property type="protein sequence ID" value="MFC4076047.1"/>
    <property type="molecule type" value="Genomic_DNA"/>
</dbReference>
<evidence type="ECO:0000313" key="7">
    <source>
        <dbReference type="EMBL" id="MFC4076047.1"/>
    </source>
</evidence>
<keyword evidence="5" id="KW-0963">Cytoplasm</keyword>
<feature type="domain" description="Semialdehyde dehydrogenase NAD-binding" evidence="6">
    <location>
        <begin position="10"/>
        <end position="147"/>
    </location>
</feature>
<dbReference type="NCBIfam" id="TIGR01850">
    <property type="entry name" value="argC"/>
    <property type="match status" value="1"/>
</dbReference>
<organism evidence="7 8">
    <name type="scientific">Salinithrix halophila</name>
    <dbReference type="NCBI Taxonomy" id="1485204"/>
    <lineage>
        <taxon>Bacteria</taxon>
        <taxon>Bacillati</taxon>
        <taxon>Bacillota</taxon>
        <taxon>Bacilli</taxon>
        <taxon>Bacillales</taxon>
        <taxon>Thermoactinomycetaceae</taxon>
        <taxon>Salinithrix</taxon>
    </lineage>
</organism>
<keyword evidence="1 5" id="KW-0055">Arginine biosynthesis</keyword>
<keyword evidence="3 5" id="KW-0521">NADP</keyword>
<dbReference type="Gene3D" id="3.40.50.720">
    <property type="entry name" value="NAD(P)-binding Rossmann-like Domain"/>
    <property type="match status" value="1"/>
</dbReference>
<accession>A0ABV8JGY1</accession>
<keyword evidence="4 5" id="KW-0560">Oxidoreductase</keyword>
<dbReference type="PANTHER" id="PTHR32338">
    <property type="entry name" value="N-ACETYL-GAMMA-GLUTAMYL-PHOSPHATE REDUCTASE, CHLOROPLASTIC-RELATED-RELATED"/>
    <property type="match status" value="1"/>
</dbReference>
<keyword evidence="8" id="KW-1185">Reference proteome</keyword>
<comment type="catalytic activity">
    <reaction evidence="5">
        <text>N-acetyl-L-glutamate 5-semialdehyde + phosphate + NADP(+) = N-acetyl-L-glutamyl 5-phosphate + NADPH + H(+)</text>
        <dbReference type="Rhea" id="RHEA:21588"/>
        <dbReference type="ChEBI" id="CHEBI:15378"/>
        <dbReference type="ChEBI" id="CHEBI:29123"/>
        <dbReference type="ChEBI" id="CHEBI:43474"/>
        <dbReference type="ChEBI" id="CHEBI:57783"/>
        <dbReference type="ChEBI" id="CHEBI:57936"/>
        <dbReference type="ChEBI" id="CHEBI:58349"/>
        <dbReference type="EC" id="1.2.1.38"/>
    </reaction>
</comment>
<dbReference type="GO" id="GO:0003942">
    <property type="term" value="F:N-acetyl-gamma-glutamyl-phosphate reductase activity"/>
    <property type="evidence" value="ECO:0007669"/>
    <property type="project" value="UniProtKB-EC"/>
</dbReference>
<evidence type="ECO:0000256" key="3">
    <source>
        <dbReference type="ARBA" id="ARBA00022857"/>
    </source>
</evidence>
<dbReference type="PANTHER" id="PTHR32338:SF10">
    <property type="entry name" value="N-ACETYL-GAMMA-GLUTAMYL-PHOSPHATE REDUCTASE, CHLOROPLASTIC-RELATED"/>
    <property type="match status" value="1"/>
</dbReference>
<reference evidence="8" key="1">
    <citation type="journal article" date="2019" name="Int. J. Syst. Evol. Microbiol.">
        <title>The Global Catalogue of Microorganisms (GCM) 10K type strain sequencing project: providing services to taxonomists for standard genome sequencing and annotation.</title>
        <authorList>
            <consortium name="The Broad Institute Genomics Platform"/>
            <consortium name="The Broad Institute Genome Sequencing Center for Infectious Disease"/>
            <person name="Wu L."/>
            <person name="Ma J."/>
        </authorList>
    </citation>
    <scope>NUCLEOTIDE SEQUENCE [LARGE SCALE GENOMIC DNA]</scope>
    <source>
        <strain evidence="8">IBRC-M 10813</strain>
    </source>
</reference>
<comment type="caution">
    <text evidence="7">The sequence shown here is derived from an EMBL/GenBank/DDBJ whole genome shotgun (WGS) entry which is preliminary data.</text>
</comment>
<dbReference type="CDD" id="cd23939">
    <property type="entry name" value="AGPR_1_C_LysY"/>
    <property type="match status" value="1"/>
</dbReference>
<dbReference type="SUPFAM" id="SSF55347">
    <property type="entry name" value="Glyceraldehyde-3-phosphate dehydrogenase-like, C-terminal domain"/>
    <property type="match status" value="1"/>
</dbReference>
<comment type="pathway">
    <text evidence="5">Amino-acid biosynthesis; L-arginine biosynthesis; N(2)-acetyl-L-ornithine from L-glutamate: step 3/4.</text>
</comment>
<dbReference type="Gene3D" id="3.30.360.10">
    <property type="entry name" value="Dihydrodipicolinate Reductase, domain 2"/>
    <property type="match status" value="1"/>
</dbReference>
<dbReference type="SUPFAM" id="SSF51735">
    <property type="entry name" value="NAD(P)-binding Rossmann-fold domains"/>
    <property type="match status" value="1"/>
</dbReference>
<comment type="function">
    <text evidence="5">Catalyzes the NADPH-dependent reduction of N-acetyl-5-glutamyl phosphate to yield N-acetyl-L-glutamate 5-semialdehyde.</text>
</comment>
<dbReference type="InterPro" id="IPR058924">
    <property type="entry name" value="AGPR_dimerisation_dom"/>
</dbReference>
<dbReference type="EC" id="1.2.1.38" evidence="5"/>
<dbReference type="Pfam" id="PF01118">
    <property type="entry name" value="Semialdhyde_dh"/>
    <property type="match status" value="1"/>
</dbReference>
<dbReference type="InterPro" id="IPR050085">
    <property type="entry name" value="AGPR"/>
</dbReference>
<dbReference type="Pfam" id="PF22698">
    <property type="entry name" value="Semialdhyde_dhC_1"/>
    <property type="match status" value="1"/>
</dbReference>
<protein>
    <recommendedName>
        <fullName evidence="5">N-acetyl-gamma-glutamyl-phosphate reductase</fullName>
        <shortName evidence="5">AGPR</shortName>
        <ecNumber evidence="5">1.2.1.38</ecNumber>
    </recommendedName>
    <alternativeName>
        <fullName evidence="5">N-acetyl-glutamate semialdehyde dehydrogenase</fullName>
        <shortName evidence="5">NAGSA dehydrogenase</shortName>
    </alternativeName>
</protein>
<dbReference type="InterPro" id="IPR000534">
    <property type="entry name" value="Semialdehyde_DH_NAD-bd"/>
</dbReference>
<evidence type="ECO:0000313" key="8">
    <source>
        <dbReference type="Proteomes" id="UP001595843"/>
    </source>
</evidence>
<dbReference type="SMART" id="SM00859">
    <property type="entry name" value="Semialdhyde_dh"/>
    <property type="match status" value="1"/>
</dbReference>
<evidence type="ECO:0000256" key="4">
    <source>
        <dbReference type="ARBA" id="ARBA00023002"/>
    </source>
</evidence>
<comment type="subcellular location">
    <subcellularLocation>
        <location evidence="5">Cytoplasm</location>
    </subcellularLocation>
</comment>